<dbReference type="GO" id="GO:0003677">
    <property type="term" value="F:DNA binding"/>
    <property type="evidence" value="ECO:0007669"/>
    <property type="project" value="UniProtKB-KW"/>
</dbReference>
<proteinExistence type="inferred from homology"/>
<dbReference type="PANTHER" id="PTHR30349">
    <property type="entry name" value="PHAGE INTEGRASE-RELATED"/>
    <property type="match status" value="1"/>
</dbReference>
<evidence type="ECO:0000256" key="3">
    <source>
        <dbReference type="ARBA" id="ARBA00023172"/>
    </source>
</evidence>
<keyword evidence="2" id="KW-0238">DNA-binding</keyword>
<dbReference type="SUPFAM" id="SSF56349">
    <property type="entry name" value="DNA breaking-rejoining enzymes"/>
    <property type="match status" value="2"/>
</dbReference>
<dbReference type="Pfam" id="PF00589">
    <property type="entry name" value="Phage_integrase"/>
    <property type="match status" value="2"/>
</dbReference>
<reference evidence="5 6" key="1">
    <citation type="submission" date="2020-12" db="EMBL/GenBank/DDBJ databases">
        <title>FDA dAtabase for Regulatory Grade micrObial Sequences (FDA-ARGOS): Supporting development and validation of Infectious Disease Dx tests.</title>
        <authorList>
            <person name="Sproer C."/>
            <person name="Gronow S."/>
            <person name="Severitt S."/>
            <person name="Schroder I."/>
            <person name="Tallon L."/>
            <person name="Sadzewicz L."/>
            <person name="Zhao X."/>
            <person name="Boylan J."/>
            <person name="Ott S."/>
            <person name="Bowen H."/>
            <person name="Vavikolanu K."/>
            <person name="Mehta A."/>
            <person name="Aluvathingal J."/>
            <person name="Nadendla S."/>
            <person name="Lowell S."/>
            <person name="Myers T."/>
            <person name="Yan Y."/>
            <person name="Sichtig H."/>
        </authorList>
    </citation>
    <scope>NUCLEOTIDE SEQUENCE [LARGE SCALE GENOMIC DNA]</scope>
    <source>
        <strain evidence="5 6">FDAARGOS_990</strain>
    </source>
</reference>
<keyword evidence="3" id="KW-0233">DNA recombination</keyword>
<dbReference type="InterPro" id="IPR050090">
    <property type="entry name" value="Tyrosine_recombinase_XerCD"/>
</dbReference>
<dbReference type="InterPro" id="IPR002104">
    <property type="entry name" value="Integrase_catalytic"/>
</dbReference>
<evidence type="ECO:0000256" key="2">
    <source>
        <dbReference type="ARBA" id="ARBA00023125"/>
    </source>
</evidence>
<dbReference type="InterPro" id="IPR013762">
    <property type="entry name" value="Integrase-like_cat_sf"/>
</dbReference>
<accession>A0A7T4DL65</accession>
<name>A0A7T4DL65_9MICO</name>
<dbReference type="CDD" id="cd01189">
    <property type="entry name" value="INT_ICEBs1_C_like"/>
    <property type="match status" value="1"/>
</dbReference>
<dbReference type="GO" id="GO:0006310">
    <property type="term" value="P:DNA recombination"/>
    <property type="evidence" value="ECO:0007669"/>
    <property type="project" value="UniProtKB-KW"/>
</dbReference>
<comment type="similarity">
    <text evidence="1">Belongs to the 'phage' integrase family.</text>
</comment>
<evidence type="ECO:0000256" key="1">
    <source>
        <dbReference type="ARBA" id="ARBA00008857"/>
    </source>
</evidence>
<gene>
    <name evidence="5" type="ORF">I6H47_06490</name>
</gene>
<feature type="domain" description="Tyr recombinase" evidence="4">
    <location>
        <begin position="231"/>
        <end position="504"/>
    </location>
</feature>
<dbReference type="AlphaFoldDB" id="A0A7T4DL65"/>
<evidence type="ECO:0000313" key="5">
    <source>
        <dbReference type="EMBL" id="QQB15574.1"/>
    </source>
</evidence>
<dbReference type="EMBL" id="CP065989">
    <property type="protein sequence ID" value="QQB15574.1"/>
    <property type="molecule type" value="Genomic_DNA"/>
</dbReference>
<dbReference type="PANTHER" id="PTHR30349:SF41">
    <property type="entry name" value="INTEGRASE_RECOMBINASE PROTEIN MJ0367-RELATED"/>
    <property type="match status" value="1"/>
</dbReference>
<dbReference type="RefSeq" id="WP_198500555.1">
    <property type="nucleotide sequence ID" value="NZ_CP065989.1"/>
</dbReference>
<evidence type="ECO:0000313" key="6">
    <source>
        <dbReference type="Proteomes" id="UP000595374"/>
    </source>
</evidence>
<dbReference type="Gene3D" id="1.10.443.10">
    <property type="entry name" value="Intergrase catalytic core"/>
    <property type="match status" value="1"/>
</dbReference>
<sequence length="511" mass="56237">MFHVDAGLRLTVSESPRCVLDLSIPWYLSANSSGIQARRDDNEREGVEVAVTDLKATGKWEKGSRAKRWEVDWYDSSNSRKRKRFRTKVEADDFDAEVHLNSGGARDRSRAASKSVDEVHSEWIKYLSVYGGRSHDGASPSTIGGYESIHAQWIAPTLGSIRLGKLDRASVEAWRLGMVSAEGRGPSPRQRGVADDQLVRLLNWCIDQGYLGENPAKTRSGGRAPRPISRKAKEHIYLEGRQVWRLAACAPDVMTRNLILVMANTGLRFGEAAALRVGDFDPDSGDLFVSKALAMDKGKVYESRTKTHETRTVTISEWVLDLLIEQVEGKSDESRVFSTVREHRDLNRDNWSKRSFGPAARQASTAIATLQAQLGVSERKRGRAWFGPQTAAAVGAASSSQSLRDVLRTPGEWFESSGQFDQAVKVIQAKHGGDGFQVLRLGDVDFSTPTPHDLRHTAASHAIASGASVIAVQKMLGHADAKMTLNTYAGLFEDDRVRLGAAMARALARPE</sequence>
<dbReference type="InterPro" id="IPR011010">
    <property type="entry name" value="DNA_brk_join_enz"/>
</dbReference>
<dbReference type="PROSITE" id="PS51898">
    <property type="entry name" value="TYR_RECOMBINASE"/>
    <property type="match status" value="1"/>
</dbReference>
<dbReference type="Proteomes" id="UP000595374">
    <property type="component" value="Chromosome"/>
</dbReference>
<dbReference type="GO" id="GO:0015074">
    <property type="term" value="P:DNA integration"/>
    <property type="evidence" value="ECO:0007669"/>
    <property type="project" value="InterPro"/>
</dbReference>
<protein>
    <submittedName>
        <fullName evidence="5">Site-specific integrase</fullName>
    </submittedName>
</protein>
<dbReference type="InterPro" id="IPR010998">
    <property type="entry name" value="Integrase_recombinase_N"/>
</dbReference>
<organism evidence="5 6">
    <name type="scientific">Brevibacterium casei</name>
    <dbReference type="NCBI Taxonomy" id="33889"/>
    <lineage>
        <taxon>Bacteria</taxon>
        <taxon>Bacillati</taxon>
        <taxon>Actinomycetota</taxon>
        <taxon>Actinomycetes</taxon>
        <taxon>Micrococcales</taxon>
        <taxon>Brevibacteriaceae</taxon>
        <taxon>Brevibacterium</taxon>
    </lineage>
</organism>
<dbReference type="Gene3D" id="1.10.150.130">
    <property type="match status" value="1"/>
</dbReference>
<evidence type="ECO:0000259" key="4">
    <source>
        <dbReference type="PROSITE" id="PS51898"/>
    </source>
</evidence>